<dbReference type="Pfam" id="PF12833">
    <property type="entry name" value="HTH_18"/>
    <property type="match status" value="1"/>
</dbReference>
<keyword evidence="1" id="KW-0805">Transcription regulation</keyword>
<organism evidence="7 8">
    <name type="scientific">Paenibacillus rhizosphaerae</name>
    <dbReference type="NCBI Taxonomy" id="297318"/>
    <lineage>
        <taxon>Bacteria</taxon>
        <taxon>Bacillati</taxon>
        <taxon>Bacillota</taxon>
        <taxon>Bacilli</taxon>
        <taxon>Bacillales</taxon>
        <taxon>Paenibacillaceae</taxon>
        <taxon>Paenibacillus</taxon>
    </lineage>
</organism>
<evidence type="ECO:0000259" key="5">
    <source>
        <dbReference type="PROSITE" id="PS01124"/>
    </source>
</evidence>
<dbReference type="Proteomes" id="UP000517523">
    <property type="component" value="Unassembled WGS sequence"/>
</dbReference>
<accession>A0A839TJB8</accession>
<dbReference type="GO" id="GO:0000160">
    <property type="term" value="P:phosphorelay signal transduction system"/>
    <property type="evidence" value="ECO:0007669"/>
    <property type="project" value="InterPro"/>
</dbReference>
<protein>
    <submittedName>
        <fullName evidence="7">Two-component system response regulator YesN</fullName>
    </submittedName>
</protein>
<proteinExistence type="predicted"/>
<feature type="modified residue" description="4-aspartylphosphate" evidence="4">
    <location>
        <position position="56"/>
    </location>
</feature>
<reference evidence="7 8" key="1">
    <citation type="submission" date="2020-08" db="EMBL/GenBank/DDBJ databases">
        <title>Genomic Encyclopedia of Type Strains, Phase III (KMG-III): the genomes of soil and plant-associated and newly described type strains.</title>
        <authorList>
            <person name="Whitman W."/>
        </authorList>
    </citation>
    <scope>NUCLEOTIDE SEQUENCE [LARGE SCALE GENOMIC DNA]</scope>
    <source>
        <strain evidence="7 8">CECT 5831</strain>
    </source>
</reference>
<dbReference type="CDD" id="cd17536">
    <property type="entry name" value="REC_YesN-like"/>
    <property type="match status" value="1"/>
</dbReference>
<dbReference type="InterPro" id="IPR009057">
    <property type="entry name" value="Homeodomain-like_sf"/>
</dbReference>
<dbReference type="Pfam" id="PF00072">
    <property type="entry name" value="Response_reg"/>
    <property type="match status" value="1"/>
</dbReference>
<dbReference type="InterPro" id="IPR011006">
    <property type="entry name" value="CheY-like_superfamily"/>
</dbReference>
<dbReference type="InterPro" id="IPR018060">
    <property type="entry name" value="HTH_AraC"/>
</dbReference>
<evidence type="ECO:0000256" key="3">
    <source>
        <dbReference type="ARBA" id="ARBA00023163"/>
    </source>
</evidence>
<keyword evidence="4" id="KW-0597">Phosphoprotein</keyword>
<dbReference type="InterPro" id="IPR001789">
    <property type="entry name" value="Sig_transdc_resp-reg_receiver"/>
</dbReference>
<dbReference type="GO" id="GO:0043565">
    <property type="term" value="F:sequence-specific DNA binding"/>
    <property type="evidence" value="ECO:0007669"/>
    <property type="project" value="InterPro"/>
</dbReference>
<evidence type="ECO:0000256" key="2">
    <source>
        <dbReference type="ARBA" id="ARBA00023125"/>
    </source>
</evidence>
<dbReference type="InterPro" id="IPR018062">
    <property type="entry name" value="HTH_AraC-typ_CS"/>
</dbReference>
<dbReference type="Pfam" id="PF17853">
    <property type="entry name" value="GGDEF_2"/>
    <property type="match status" value="1"/>
</dbReference>
<evidence type="ECO:0000259" key="6">
    <source>
        <dbReference type="PROSITE" id="PS50110"/>
    </source>
</evidence>
<evidence type="ECO:0000256" key="1">
    <source>
        <dbReference type="ARBA" id="ARBA00023015"/>
    </source>
</evidence>
<dbReference type="PROSITE" id="PS50110">
    <property type="entry name" value="RESPONSE_REGULATORY"/>
    <property type="match status" value="1"/>
</dbReference>
<dbReference type="SMART" id="SM00342">
    <property type="entry name" value="HTH_ARAC"/>
    <property type="match status" value="1"/>
</dbReference>
<dbReference type="AlphaFoldDB" id="A0A839TJB8"/>
<dbReference type="Gene3D" id="3.40.50.2300">
    <property type="match status" value="1"/>
</dbReference>
<feature type="domain" description="HTH araC/xylS-type" evidence="5">
    <location>
        <begin position="450"/>
        <end position="548"/>
    </location>
</feature>
<feature type="domain" description="Response regulatory" evidence="6">
    <location>
        <begin position="4"/>
        <end position="121"/>
    </location>
</feature>
<name>A0A839TJB8_9BACL</name>
<dbReference type="PROSITE" id="PS00041">
    <property type="entry name" value="HTH_ARAC_FAMILY_1"/>
    <property type="match status" value="1"/>
</dbReference>
<evidence type="ECO:0000313" key="8">
    <source>
        <dbReference type="Proteomes" id="UP000517523"/>
    </source>
</evidence>
<comment type="caution">
    <text evidence="7">The sequence shown here is derived from an EMBL/GenBank/DDBJ whole genome shotgun (WGS) entry which is preliminary data.</text>
</comment>
<dbReference type="PANTHER" id="PTHR43280:SF28">
    <property type="entry name" value="HTH-TYPE TRANSCRIPTIONAL ACTIVATOR RHAS"/>
    <property type="match status" value="1"/>
</dbReference>
<dbReference type="RefSeq" id="WP_246426447.1">
    <property type="nucleotide sequence ID" value="NZ_JACHXJ010000001.1"/>
</dbReference>
<keyword evidence="3" id="KW-0804">Transcription</keyword>
<dbReference type="Gene3D" id="1.10.10.60">
    <property type="entry name" value="Homeodomain-like"/>
    <property type="match status" value="2"/>
</dbReference>
<dbReference type="SMART" id="SM00448">
    <property type="entry name" value="REC"/>
    <property type="match status" value="1"/>
</dbReference>
<evidence type="ECO:0000256" key="4">
    <source>
        <dbReference type="PROSITE-ProRule" id="PRU00169"/>
    </source>
</evidence>
<evidence type="ECO:0000313" key="7">
    <source>
        <dbReference type="EMBL" id="MBB3126844.1"/>
    </source>
</evidence>
<dbReference type="PROSITE" id="PS01124">
    <property type="entry name" value="HTH_ARAC_FAMILY_2"/>
    <property type="match status" value="1"/>
</dbReference>
<dbReference type="SUPFAM" id="SSF52172">
    <property type="entry name" value="CheY-like"/>
    <property type="match status" value="1"/>
</dbReference>
<dbReference type="GO" id="GO:0003700">
    <property type="term" value="F:DNA-binding transcription factor activity"/>
    <property type="evidence" value="ECO:0007669"/>
    <property type="project" value="InterPro"/>
</dbReference>
<dbReference type="PANTHER" id="PTHR43280">
    <property type="entry name" value="ARAC-FAMILY TRANSCRIPTIONAL REGULATOR"/>
    <property type="match status" value="1"/>
</dbReference>
<dbReference type="InterPro" id="IPR041522">
    <property type="entry name" value="CdaR_GGDEF"/>
</dbReference>
<gene>
    <name evidence="7" type="ORF">FHS19_001498</name>
</gene>
<dbReference type="EMBL" id="JACHXJ010000001">
    <property type="protein sequence ID" value="MBB3126844.1"/>
    <property type="molecule type" value="Genomic_DNA"/>
</dbReference>
<keyword evidence="2" id="KW-0238">DNA-binding</keyword>
<dbReference type="SUPFAM" id="SSF46689">
    <property type="entry name" value="Homeodomain-like"/>
    <property type="match status" value="2"/>
</dbReference>
<sequence>MMFKVLLIDDEPLIGNVIRTLFNWKKHGFEFIGEAYSGTEALGMIGESPPHIAIIDVNMPEMNGVELQGILRERYPAVKTIMLSSYDDYDYVRECLRNGAVDYLLKHRLDEALLLNVLNKAVKDLQAEDRAQEGQMASKKMAETMKPVFIRNRIAELVRENREGTGNLDATGVLEGLYPGAVRYAAAVLQIIPFLLLTESFSDSQTNRLVQQAVDVMQQSLGDIHERTAAYVENGRLIVVFAFKERSEHAGSSEAHRWMGKVQHALELMLNLKSVYAVGHPCASWIQLGMSYKSAEKALDASPAVETGTQSKHVSFNEPAAKETPNEQHLRVALTIEEQKQLLLALESLDQERIQQLIASVCGSVCHQPLHSPAVQMIVSELLHAGDKALKKSISTPAAEAAMSELPPRSDLGRIGSMDELEEWLRSYFTALLNLLKRQRAGGSYSRHVSQAIHFILERYQGYINLEMVAASIGLNPSYLSRLFKEETQCNFSEYVNRIRIDAAQKLLESNQYSVKQISSQVGFTTYNYFFKVFKELTGMTPHAYVESLRPERQRSKP</sequence>